<evidence type="ECO:0000313" key="4">
    <source>
        <dbReference type="Proteomes" id="UP001610818"/>
    </source>
</evidence>
<dbReference type="InterPro" id="IPR036396">
    <property type="entry name" value="Cyt_P450_sf"/>
</dbReference>
<keyword evidence="2" id="KW-0349">Heme</keyword>
<organism evidence="3 4">
    <name type="scientific">Streptomyces longisporoflavus</name>
    <dbReference type="NCBI Taxonomy" id="28044"/>
    <lineage>
        <taxon>Bacteria</taxon>
        <taxon>Bacillati</taxon>
        <taxon>Actinomycetota</taxon>
        <taxon>Actinomycetes</taxon>
        <taxon>Kitasatosporales</taxon>
        <taxon>Streptomycetaceae</taxon>
        <taxon>Streptomyces</taxon>
    </lineage>
</organism>
<dbReference type="InterPro" id="IPR002397">
    <property type="entry name" value="Cyt_P450_B"/>
</dbReference>
<dbReference type="InterPro" id="IPR017972">
    <property type="entry name" value="Cyt_P450_CS"/>
</dbReference>
<keyword evidence="2" id="KW-0408">Iron</keyword>
<dbReference type="SUPFAM" id="SSF48264">
    <property type="entry name" value="Cytochrome P450"/>
    <property type="match status" value="1"/>
</dbReference>
<keyword evidence="2" id="KW-0479">Metal-binding</keyword>
<proteinExistence type="inferred from homology"/>
<dbReference type="Gene3D" id="1.10.630.10">
    <property type="entry name" value="Cytochrome P450"/>
    <property type="match status" value="1"/>
</dbReference>
<evidence type="ECO:0000313" key="3">
    <source>
        <dbReference type="EMBL" id="MFH8550653.1"/>
    </source>
</evidence>
<accession>A0ABW7R131</accession>
<keyword evidence="2" id="KW-0503">Monooxygenase</keyword>
<dbReference type="Proteomes" id="UP001610818">
    <property type="component" value="Unassembled WGS sequence"/>
</dbReference>
<protein>
    <submittedName>
        <fullName evidence="3">Cytochrome P450</fullName>
    </submittedName>
</protein>
<keyword evidence="4" id="KW-1185">Reference proteome</keyword>
<gene>
    <name evidence="3" type="ORF">ACH4F9_37240</name>
</gene>
<dbReference type="Pfam" id="PF00067">
    <property type="entry name" value="p450"/>
    <property type="match status" value="1"/>
</dbReference>
<reference evidence="3 4" key="1">
    <citation type="submission" date="2024-10" db="EMBL/GenBank/DDBJ databases">
        <title>The Natural Products Discovery Center: Release of the First 8490 Sequenced Strains for Exploring Actinobacteria Biosynthetic Diversity.</title>
        <authorList>
            <person name="Kalkreuter E."/>
            <person name="Kautsar S.A."/>
            <person name="Yang D."/>
            <person name="Bader C.D."/>
            <person name="Teijaro C.N."/>
            <person name="Fluegel L."/>
            <person name="Davis C.M."/>
            <person name="Simpson J.R."/>
            <person name="Lauterbach L."/>
            <person name="Steele A.D."/>
            <person name="Gui C."/>
            <person name="Meng S."/>
            <person name="Li G."/>
            <person name="Viehrig K."/>
            <person name="Ye F."/>
            <person name="Su P."/>
            <person name="Kiefer A.F."/>
            <person name="Nichols A."/>
            <person name="Cepeda A.J."/>
            <person name="Yan W."/>
            <person name="Fan B."/>
            <person name="Jiang Y."/>
            <person name="Adhikari A."/>
            <person name="Zheng C.-J."/>
            <person name="Schuster L."/>
            <person name="Cowan T.M."/>
            <person name="Smanski M.J."/>
            <person name="Chevrette M.G."/>
            <person name="De Carvalho L.P.S."/>
            <person name="Shen B."/>
        </authorList>
    </citation>
    <scope>NUCLEOTIDE SEQUENCE [LARGE SCALE GENOMIC DNA]</scope>
    <source>
        <strain evidence="3 4">NPDC017990</strain>
    </source>
</reference>
<keyword evidence="2" id="KW-0560">Oxidoreductase</keyword>
<comment type="caution">
    <text evidence="3">The sequence shown here is derived from an EMBL/GenBank/DDBJ whole genome shotgun (WGS) entry which is preliminary data.</text>
</comment>
<dbReference type="RefSeq" id="WP_397717222.1">
    <property type="nucleotide sequence ID" value="NZ_JBIRGN010000008.1"/>
</dbReference>
<dbReference type="InterPro" id="IPR001128">
    <property type="entry name" value="Cyt_P450"/>
</dbReference>
<dbReference type="EMBL" id="JBIRGQ010000008">
    <property type="protein sequence ID" value="MFH8550653.1"/>
    <property type="molecule type" value="Genomic_DNA"/>
</dbReference>
<sequence length="352" mass="38362">MRAPTGDDVWLVRDHALGRLVLSDDRFSRAAAVGARVPKLVDVQPAPQSMVSMDGPDHARLRRVVTGAFTGRRVALLGPSVERLADDHIGRLIAAGPPADLSEGLALPLSRGVLCSLLGIPPQDSDCFRDHVEVLFDSTHGTRKERARHRVRLVSYMTGLIERRRREPGDDLLTAMVRAHDEARLSRAELITMGLTLLTAGYETTAGQISLSAFALVSDPIAYQQLRRRPELLPSAVEELLRLTPSTPVSLTRVATQPVRLGGVTVAAGEAVVVSLIHGNRDEKSRSASHLTFGHGPHRCPGAPLARLQLQIVLARLLRHFPTLRLANGPPDALAWKEGLITRGLTRLLVEW</sequence>
<name>A0ABW7R131_9ACTN</name>
<comment type="similarity">
    <text evidence="1 2">Belongs to the cytochrome P450 family.</text>
</comment>
<dbReference type="PANTHER" id="PTHR46696">
    <property type="entry name" value="P450, PUTATIVE (EUROFUNG)-RELATED"/>
    <property type="match status" value="1"/>
</dbReference>
<dbReference type="CDD" id="cd11031">
    <property type="entry name" value="Cyp158A-like"/>
    <property type="match status" value="1"/>
</dbReference>
<dbReference type="PRINTS" id="PR00385">
    <property type="entry name" value="P450"/>
</dbReference>
<dbReference type="PROSITE" id="PS00086">
    <property type="entry name" value="CYTOCHROME_P450"/>
    <property type="match status" value="1"/>
</dbReference>
<evidence type="ECO:0000256" key="2">
    <source>
        <dbReference type="RuleBase" id="RU000461"/>
    </source>
</evidence>
<evidence type="ECO:0000256" key="1">
    <source>
        <dbReference type="ARBA" id="ARBA00010617"/>
    </source>
</evidence>
<dbReference type="PRINTS" id="PR00359">
    <property type="entry name" value="BP450"/>
</dbReference>
<dbReference type="PANTHER" id="PTHR46696:SF1">
    <property type="entry name" value="CYTOCHROME P450 YJIB-RELATED"/>
    <property type="match status" value="1"/>
</dbReference>